<dbReference type="EMBL" id="JBHSPA010000036">
    <property type="protein sequence ID" value="MFC5828327.1"/>
    <property type="molecule type" value="Genomic_DNA"/>
</dbReference>
<dbReference type="RefSeq" id="WP_379517831.1">
    <property type="nucleotide sequence ID" value="NZ_JBHSPA010000036.1"/>
</dbReference>
<accession>A0ABW1CT27</accession>
<protein>
    <recommendedName>
        <fullName evidence="3">DUF222 domain-containing protein</fullName>
    </recommendedName>
</protein>
<gene>
    <name evidence="1" type="ORF">ACFPZ3_31040</name>
</gene>
<keyword evidence="2" id="KW-1185">Reference proteome</keyword>
<organism evidence="1 2">
    <name type="scientific">Nonomuraea insulae</name>
    <dbReference type="NCBI Taxonomy" id="1616787"/>
    <lineage>
        <taxon>Bacteria</taxon>
        <taxon>Bacillati</taxon>
        <taxon>Actinomycetota</taxon>
        <taxon>Actinomycetes</taxon>
        <taxon>Streptosporangiales</taxon>
        <taxon>Streptosporangiaceae</taxon>
        <taxon>Nonomuraea</taxon>
    </lineage>
</organism>
<proteinExistence type="predicted"/>
<evidence type="ECO:0000313" key="1">
    <source>
        <dbReference type="EMBL" id="MFC5828327.1"/>
    </source>
</evidence>
<evidence type="ECO:0008006" key="3">
    <source>
        <dbReference type="Google" id="ProtNLM"/>
    </source>
</evidence>
<evidence type="ECO:0000313" key="2">
    <source>
        <dbReference type="Proteomes" id="UP001596058"/>
    </source>
</evidence>
<dbReference type="Proteomes" id="UP001596058">
    <property type="component" value="Unassembled WGS sequence"/>
</dbReference>
<reference evidence="2" key="1">
    <citation type="journal article" date="2019" name="Int. J. Syst. Evol. Microbiol.">
        <title>The Global Catalogue of Microorganisms (GCM) 10K type strain sequencing project: providing services to taxonomists for standard genome sequencing and annotation.</title>
        <authorList>
            <consortium name="The Broad Institute Genomics Platform"/>
            <consortium name="The Broad Institute Genome Sequencing Center for Infectious Disease"/>
            <person name="Wu L."/>
            <person name="Ma J."/>
        </authorList>
    </citation>
    <scope>NUCLEOTIDE SEQUENCE [LARGE SCALE GENOMIC DNA]</scope>
    <source>
        <strain evidence="2">CCUG 53903</strain>
    </source>
</reference>
<name>A0ABW1CT27_9ACTN</name>
<sequence>MTHDREKPTLMTRMAAAFKGEVRADELEAYRRAGGFVYTQLEQAEALRRRLAQDGVDLWHGPQAAAGQLLCTWSAFVVQSIGEHLLDADYAADPQTVGYVPEVTRRQVAACFAQVEGWVSRARQAASNPAYLVERELRLPAGLPEWAEADPCPLPHLRGMLAAARAVREHAEVTLGVFEQTVVHADRYKADLQRLRQLTAEAATSADYAEGLLDADPGPRMHEAIEQRLQRALESYYHLGQLIAMPRLIAGYRGRAARPTARPAPVPVPVPVVSPRDLDPWCLTGRQQRAMLQADPRARQAIKEMWRSDPDPAATVRVQAQIDAEFEAGAITYATDARGRRLGSHYSCPWGSIYIVLRPASIGGRVLHAMQQFTFKVSAPETGGFTREIVVSNFSHTSKVGF</sequence>
<comment type="caution">
    <text evidence="1">The sequence shown here is derived from an EMBL/GenBank/DDBJ whole genome shotgun (WGS) entry which is preliminary data.</text>
</comment>